<dbReference type="Proteomes" id="UP001596417">
    <property type="component" value="Unassembled WGS sequence"/>
</dbReference>
<evidence type="ECO:0000313" key="2">
    <source>
        <dbReference type="Proteomes" id="UP001596417"/>
    </source>
</evidence>
<dbReference type="Pfam" id="PF24336">
    <property type="entry name" value="DUF7504"/>
    <property type="match status" value="1"/>
</dbReference>
<dbReference type="RefSeq" id="WP_390205558.1">
    <property type="nucleotide sequence ID" value="NZ_JBHTAX010000001.1"/>
</dbReference>
<accession>A0ABD5YSW3</accession>
<protein>
    <submittedName>
        <fullName evidence="1">Uncharacterized protein</fullName>
    </submittedName>
</protein>
<keyword evidence="2" id="KW-1185">Reference proteome</keyword>
<gene>
    <name evidence="1" type="ORF">ACFQL7_10965</name>
</gene>
<dbReference type="EMBL" id="JBHTAX010000001">
    <property type="protein sequence ID" value="MFC7190321.1"/>
    <property type="molecule type" value="Genomic_DNA"/>
</dbReference>
<sequence>MLSAIDDFDVAAEGLSPGELRVCVDSLRPLVDMYGTNGIESFLDTVTERIGETNGMGHFHLPVELECEVVSELMPQFDILIELRPGKHRWHLTEDDILTDWLPVQANQNVFDFRPA</sequence>
<dbReference type="InterPro" id="IPR055927">
    <property type="entry name" value="DUF7504"/>
</dbReference>
<organism evidence="1 2">
    <name type="scientific">Halocatena marina</name>
    <dbReference type="NCBI Taxonomy" id="2934937"/>
    <lineage>
        <taxon>Archaea</taxon>
        <taxon>Methanobacteriati</taxon>
        <taxon>Methanobacteriota</taxon>
        <taxon>Stenosarchaea group</taxon>
        <taxon>Halobacteria</taxon>
        <taxon>Halobacteriales</taxon>
        <taxon>Natronomonadaceae</taxon>
        <taxon>Halocatena</taxon>
    </lineage>
</organism>
<reference evidence="1 2" key="1">
    <citation type="journal article" date="2019" name="Int. J. Syst. Evol. Microbiol.">
        <title>The Global Catalogue of Microorganisms (GCM) 10K type strain sequencing project: providing services to taxonomists for standard genome sequencing and annotation.</title>
        <authorList>
            <consortium name="The Broad Institute Genomics Platform"/>
            <consortium name="The Broad Institute Genome Sequencing Center for Infectious Disease"/>
            <person name="Wu L."/>
            <person name="Ma J."/>
        </authorList>
    </citation>
    <scope>NUCLEOTIDE SEQUENCE [LARGE SCALE GENOMIC DNA]</scope>
    <source>
        <strain evidence="1 2">RDMS1</strain>
    </source>
</reference>
<name>A0ABD5YSW3_9EURY</name>
<comment type="caution">
    <text evidence="1">The sequence shown here is derived from an EMBL/GenBank/DDBJ whole genome shotgun (WGS) entry which is preliminary data.</text>
</comment>
<dbReference type="AlphaFoldDB" id="A0ABD5YSW3"/>
<proteinExistence type="predicted"/>
<evidence type="ECO:0000313" key="1">
    <source>
        <dbReference type="EMBL" id="MFC7190321.1"/>
    </source>
</evidence>